<name>A0ABD7MQC2_CORUL</name>
<sequence>MSITPERVMQLLGEGMTQSQIAREYGVTRQYIFTLAKRGGHEAREMEYIKDDIPWPKVKDKHRDNTIYKTLRIHARYMERGQEGVRGSSYVKLLGMYRKLVRFNQVIDYDESYPPVKGLSNTGGFMYVPRSPEDGNLIIKMKPGVRITKRGAHIWQLPKKFPEKE</sequence>
<accession>A0ABD7MQC2</accession>
<protein>
    <submittedName>
        <fullName evidence="2">Repressor-like immunity protein</fullName>
    </submittedName>
</protein>
<evidence type="ECO:0000313" key="3">
    <source>
        <dbReference type="Proteomes" id="UP000248741"/>
    </source>
</evidence>
<dbReference type="Pfam" id="PF02796">
    <property type="entry name" value="HTH_7"/>
    <property type="match status" value="1"/>
</dbReference>
<dbReference type="AlphaFoldDB" id="A0ABD7MQC2"/>
<dbReference type="EMBL" id="LS483400">
    <property type="protein sequence ID" value="SQG49892.1"/>
    <property type="molecule type" value="Genomic_DNA"/>
</dbReference>
<dbReference type="Gene3D" id="1.10.10.60">
    <property type="entry name" value="Homeodomain-like"/>
    <property type="match status" value="1"/>
</dbReference>
<reference evidence="2 3" key="1">
    <citation type="submission" date="2018-06" db="EMBL/GenBank/DDBJ databases">
        <authorList>
            <consortium name="Pathogen Informatics"/>
            <person name="Doyle S."/>
        </authorList>
    </citation>
    <scope>NUCLEOTIDE SEQUENCE [LARGE SCALE GENOMIC DNA]</scope>
    <source>
        <strain evidence="2 3">NCTC7908</strain>
    </source>
</reference>
<evidence type="ECO:0000259" key="1">
    <source>
        <dbReference type="Pfam" id="PF02796"/>
    </source>
</evidence>
<organism evidence="2 3">
    <name type="scientific">Corynebacterium ulcerans</name>
    <dbReference type="NCBI Taxonomy" id="65058"/>
    <lineage>
        <taxon>Bacteria</taxon>
        <taxon>Bacillati</taxon>
        <taxon>Actinomycetota</taxon>
        <taxon>Actinomycetes</taxon>
        <taxon>Mycobacteriales</taxon>
        <taxon>Corynebacteriaceae</taxon>
        <taxon>Corynebacterium</taxon>
    </lineage>
</organism>
<gene>
    <name evidence="2" type="ORF">NCTC7908_00116</name>
</gene>
<dbReference type="InterPro" id="IPR006120">
    <property type="entry name" value="Resolvase_HTH_dom"/>
</dbReference>
<dbReference type="Proteomes" id="UP000248741">
    <property type="component" value="Chromosome 1"/>
</dbReference>
<proteinExistence type="predicted"/>
<feature type="domain" description="Resolvase HTH" evidence="1">
    <location>
        <begin position="6"/>
        <end position="30"/>
    </location>
</feature>
<dbReference type="RefSeq" id="WP_095075651.1">
    <property type="nucleotide sequence ID" value="NZ_CP068134.1"/>
</dbReference>
<evidence type="ECO:0000313" key="2">
    <source>
        <dbReference type="EMBL" id="SQG49892.1"/>
    </source>
</evidence>